<evidence type="ECO:0000313" key="1">
    <source>
        <dbReference type="EMBL" id="CEK53277.1"/>
    </source>
</evidence>
<reference evidence="1" key="1">
    <citation type="submission" date="2014-12" db="EMBL/GenBank/DDBJ databases">
        <title>Insight into the proteome of Arion vulgaris.</title>
        <authorList>
            <person name="Aradska J."/>
            <person name="Bulat T."/>
            <person name="Smidak R."/>
            <person name="Sarate P."/>
            <person name="Gangsoo J."/>
            <person name="Sialana F."/>
            <person name="Bilban M."/>
            <person name="Lubec G."/>
        </authorList>
    </citation>
    <scope>NUCLEOTIDE SEQUENCE</scope>
    <source>
        <tissue evidence="1">Skin</tissue>
    </source>
</reference>
<name>A0A0B6YAA7_9EUPU</name>
<proteinExistence type="predicted"/>
<gene>
    <name evidence="1" type="primary">ORF19732</name>
</gene>
<organism evidence="1">
    <name type="scientific">Arion vulgaris</name>
    <dbReference type="NCBI Taxonomy" id="1028688"/>
    <lineage>
        <taxon>Eukaryota</taxon>
        <taxon>Metazoa</taxon>
        <taxon>Spiralia</taxon>
        <taxon>Lophotrochozoa</taxon>
        <taxon>Mollusca</taxon>
        <taxon>Gastropoda</taxon>
        <taxon>Heterobranchia</taxon>
        <taxon>Euthyneura</taxon>
        <taxon>Panpulmonata</taxon>
        <taxon>Eupulmonata</taxon>
        <taxon>Stylommatophora</taxon>
        <taxon>Helicina</taxon>
        <taxon>Arionoidea</taxon>
        <taxon>Arionidae</taxon>
        <taxon>Arion</taxon>
    </lineage>
</organism>
<protein>
    <submittedName>
        <fullName evidence="1">Uncharacterized protein</fullName>
    </submittedName>
</protein>
<feature type="non-terminal residue" evidence="1">
    <location>
        <position position="1"/>
    </location>
</feature>
<dbReference type="EMBL" id="HACG01006412">
    <property type="protein sequence ID" value="CEK53277.1"/>
    <property type="molecule type" value="Transcribed_RNA"/>
</dbReference>
<sequence>RSKPKYTALNGALKRNVHTKERKAFDRQQDRLKISLGRKLQVWDVLSCTSRGSTGAQSSNRSW</sequence>
<dbReference type="AlphaFoldDB" id="A0A0B6YAA7"/>
<accession>A0A0B6YAA7</accession>